<dbReference type="GO" id="GO:0003677">
    <property type="term" value="F:DNA binding"/>
    <property type="evidence" value="ECO:0007669"/>
    <property type="project" value="InterPro"/>
</dbReference>
<dbReference type="PROSITE" id="PS51161">
    <property type="entry name" value="ATP_CONE"/>
    <property type="match status" value="1"/>
</dbReference>
<name>A0A2H0RGW2_9BACT</name>
<dbReference type="SUPFAM" id="SSF52980">
    <property type="entry name" value="Restriction endonuclease-like"/>
    <property type="match status" value="1"/>
</dbReference>
<dbReference type="InterPro" id="IPR005144">
    <property type="entry name" value="ATP-cone_dom"/>
</dbReference>
<feature type="domain" description="ATP-cone" evidence="4">
    <location>
        <begin position="10"/>
        <end position="92"/>
    </location>
</feature>
<accession>A0A2H0RGW2</accession>
<organism evidence="5 6">
    <name type="scientific">Candidatus Vogelbacteria bacterium CG10_big_fil_rev_8_21_14_0_10_51_16</name>
    <dbReference type="NCBI Taxonomy" id="1975045"/>
    <lineage>
        <taxon>Bacteria</taxon>
        <taxon>Candidatus Vogeliibacteriota</taxon>
    </lineage>
</organism>
<sequence length="290" mass="32581">MIGDMTLSTIYITKQNGERQLFDVTKLDASLERAGVASDERTTIIETVTPQMHDGMSTAEIYRLAFKELHGRARPAALGRYSLRRAVAELGPSGFAFEKFVAAIFIERGYSTCTDQHLQGHCVMHELDVVAWKDKELILVEAKFHNEYVVKSDLKVALYVKARFEDLQNQTFSYGGERKMTDGLLITNTKFTTEAVKYAACAGVRLIGWNYPHRDNLHDMIIETNLHPITSLTTLTHEEKQACLRAGVVLCREIAAISDLFRANGSSPEHVEEVMTEIDRLCGRSVNSHV</sequence>
<dbReference type="Pfam" id="PF04471">
    <property type="entry name" value="Mrr_cat"/>
    <property type="match status" value="1"/>
</dbReference>
<dbReference type="GO" id="GO:0004519">
    <property type="term" value="F:endonuclease activity"/>
    <property type="evidence" value="ECO:0007669"/>
    <property type="project" value="InterPro"/>
</dbReference>
<keyword evidence="2 3" id="KW-0067">ATP-binding</keyword>
<dbReference type="EMBL" id="PCYI01000008">
    <property type="protein sequence ID" value="PIR45035.1"/>
    <property type="molecule type" value="Genomic_DNA"/>
</dbReference>
<evidence type="ECO:0000256" key="2">
    <source>
        <dbReference type="ARBA" id="ARBA00022840"/>
    </source>
</evidence>
<evidence type="ECO:0000256" key="1">
    <source>
        <dbReference type="ARBA" id="ARBA00022741"/>
    </source>
</evidence>
<dbReference type="InterPro" id="IPR007560">
    <property type="entry name" value="Restrct_endonuc_IV_Mrr"/>
</dbReference>
<dbReference type="InterPro" id="IPR011856">
    <property type="entry name" value="tRNA_endonuc-like_dom_sf"/>
</dbReference>
<dbReference type="InterPro" id="IPR011335">
    <property type="entry name" value="Restrct_endonuc-II-like"/>
</dbReference>
<keyword evidence="1 3" id="KW-0547">Nucleotide-binding</keyword>
<comment type="caution">
    <text evidence="5">The sequence shown here is derived from an EMBL/GenBank/DDBJ whole genome shotgun (WGS) entry which is preliminary data.</text>
</comment>
<gene>
    <name evidence="5" type="ORF">COV10_01510</name>
</gene>
<evidence type="ECO:0000313" key="6">
    <source>
        <dbReference type="Proteomes" id="UP000228767"/>
    </source>
</evidence>
<dbReference type="GO" id="GO:0005524">
    <property type="term" value="F:ATP binding"/>
    <property type="evidence" value="ECO:0007669"/>
    <property type="project" value="UniProtKB-UniRule"/>
</dbReference>
<dbReference type="AlphaFoldDB" id="A0A2H0RGW2"/>
<reference evidence="5 6" key="1">
    <citation type="submission" date="2017-09" db="EMBL/GenBank/DDBJ databases">
        <title>Depth-based differentiation of microbial function through sediment-hosted aquifers and enrichment of novel symbionts in the deep terrestrial subsurface.</title>
        <authorList>
            <person name="Probst A.J."/>
            <person name="Ladd B."/>
            <person name="Jarett J.K."/>
            <person name="Geller-Mcgrath D.E."/>
            <person name="Sieber C.M."/>
            <person name="Emerson J.B."/>
            <person name="Anantharaman K."/>
            <person name="Thomas B.C."/>
            <person name="Malmstrom R."/>
            <person name="Stieglmeier M."/>
            <person name="Klingl A."/>
            <person name="Woyke T."/>
            <person name="Ryan C.M."/>
            <person name="Banfield J.F."/>
        </authorList>
    </citation>
    <scope>NUCLEOTIDE SEQUENCE [LARGE SCALE GENOMIC DNA]</scope>
    <source>
        <strain evidence="5">CG10_big_fil_rev_8_21_14_0_10_51_16</strain>
    </source>
</reference>
<dbReference type="Gene3D" id="3.40.1350.10">
    <property type="match status" value="1"/>
</dbReference>
<evidence type="ECO:0000313" key="5">
    <source>
        <dbReference type="EMBL" id="PIR45035.1"/>
    </source>
</evidence>
<evidence type="ECO:0000259" key="4">
    <source>
        <dbReference type="PROSITE" id="PS51161"/>
    </source>
</evidence>
<dbReference type="GO" id="GO:0009307">
    <property type="term" value="P:DNA restriction-modification system"/>
    <property type="evidence" value="ECO:0007669"/>
    <property type="project" value="InterPro"/>
</dbReference>
<dbReference type="Pfam" id="PF03477">
    <property type="entry name" value="ATP-cone"/>
    <property type="match status" value="1"/>
</dbReference>
<evidence type="ECO:0000256" key="3">
    <source>
        <dbReference type="PROSITE-ProRule" id="PRU00492"/>
    </source>
</evidence>
<dbReference type="Proteomes" id="UP000228767">
    <property type="component" value="Unassembled WGS sequence"/>
</dbReference>
<proteinExistence type="predicted"/>
<protein>
    <submittedName>
        <fullName evidence="5">ATPase</fullName>
    </submittedName>
</protein>